<evidence type="ECO:0000313" key="3">
    <source>
        <dbReference type="EMBL" id="SKA80347.1"/>
    </source>
</evidence>
<dbReference type="NCBIfam" id="TIGR00090">
    <property type="entry name" value="rsfS_iojap_ybeB"/>
    <property type="match status" value="1"/>
</dbReference>
<dbReference type="SUPFAM" id="SSF81301">
    <property type="entry name" value="Nucleotidyltransferase"/>
    <property type="match status" value="1"/>
</dbReference>
<dbReference type="PANTHER" id="PTHR21043">
    <property type="entry name" value="IOJAP SUPERFAMILY ORTHOLOG"/>
    <property type="match status" value="1"/>
</dbReference>
<comment type="subcellular location">
    <subcellularLocation>
        <location evidence="2">Cytoplasm</location>
    </subcellularLocation>
</comment>
<proteinExistence type="inferred from homology"/>
<comment type="similarity">
    <text evidence="1 2">Belongs to the Iojap/RsfS family.</text>
</comment>
<dbReference type="GO" id="GO:0017148">
    <property type="term" value="P:negative regulation of translation"/>
    <property type="evidence" value="ECO:0007669"/>
    <property type="project" value="UniProtKB-UniRule"/>
</dbReference>
<dbReference type="RefSeq" id="WP_078716911.1">
    <property type="nucleotide sequence ID" value="NZ_FUYC01000004.1"/>
</dbReference>
<name>A0A1T4WTA6_9BACT</name>
<dbReference type="Proteomes" id="UP000190027">
    <property type="component" value="Unassembled WGS sequence"/>
</dbReference>
<dbReference type="GO" id="GO:0043023">
    <property type="term" value="F:ribosomal large subunit binding"/>
    <property type="evidence" value="ECO:0007669"/>
    <property type="project" value="TreeGrafter"/>
</dbReference>
<dbReference type="GO" id="GO:0005737">
    <property type="term" value="C:cytoplasm"/>
    <property type="evidence" value="ECO:0007669"/>
    <property type="project" value="UniProtKB-SubCell"/>
</dbReference>
<sequence length="129" mass="14637">MIEKEKTHSLLDRSEKLELLARWLTEKQASKLVALDVEGLCPITETLLVVTARGVRHAQGLADMLLDRSSEDNIEYLGMEGYKGGAWILMDFNDVVVHIFQEEHRALYNLEGLWAEAKVMPLPEDGEDQ</sequence>
<dbReference type="GO" id="GO:0042256">
    <property type="term" value="P:cytosolic ribosome assembly"/>
    <property type="evidence" value="ECO:0007669"/>
    <property type="project" value="UniProtKB-UniRule"/>
</dbReference>
<dbReference type="InterPro" id="IPR004394">
    <property type="entry name" value="Iojap/RsfS/C7orf30"/>
</dbReference>
<evidence type="ECO:0000256" key="1">
    <source>
        <dbReference type="ARBA" id="ARBA00010574"/>
    </source>
</evidence>
<dbReference type="GO" id="GO:0090071">
    <property type="term" value="P:negative regulation of ribosome biogenesis"/>
    <property type="evidence" value="ECO:0007669"/>
    <property type="project" value="UniProtKB-UniRule"/>
</dbReference>
<dbReference type="PANTHER" id="PTHR21043:SF0">
    <property type="entry name" value="MITOCHONDRIAL ASSEMBLY OF RIBOSOMAL LARGE SUBUNIT PROTEIN 1"/>
    <property type="match status" value="1"/>
</dbReference>
<organism evidence="3 4">
    <name type="scientific">Paucidesulfovibrio gracilis DSM 16080</name>
    <dbReference type="NCBI Taxonomy" id="1121449"/>
    <lineage>
        <taxon>Bacteria</taxon>
        <taxon>Pseudomonadati</taxon>
        <taxon>Thermodesulfobacteriota</taxon>
        <taxon>Desulfovibrionia</taxon>
        <taxon>Desulfovibrionales</taxon>
        <taxon>Desulfovibrionaceae</taxon>
        <taxon>Paucidesulfovibrio</taxon>
    </lineage>
</organism>
<dbReference type="AlphaFoldDB" id="A0A1T4WTA6"/>
<comment type="subunit">
    <text evidence="2">Interacts with ribosomal protein uL14 (rplN).</text>
</comment>
<dbReference type="HAMAP" id="MF_01477">
    <property type="entry name" value="Iojap_RsfS"/>
    <property type="match status" value="1"/>
</dbReference>
<accession>A0A1T4WTA6</accession>
<protein>
    <recommendedName>
        <fullName evidence="2">Ribosomal silencing factor RsfS</fullName>
    </recommendedName>
</protein>
<gene>
    <name evidence="2" type="primary">rsfS</name>
    <name evidence="3" type="ORF">SAMN02745704_01338</name>
</gene>
<keyword evidence="2" id="KW-0963">Cytoplasm</keyword>
<keyword evidence="2" id="KW-0810">Translation regulation</keyword>
<dbReference type="STRING" id="1121449.SAMN02745704_01338"/>
<evidence type="ECO:0000313" key="4">
    <source>
        <dbReference type="Proteomes" id="UP000190027"/>
    </source>
</evidence>
<keyword evidence="4" id="KW-1185">Reference proteome</keyword>
<keyword evidence="2" id="KW-0678">Repressor</keyword>
<dbReference type="OrthoDB" id="9793681at2"/>
<dbReference type="Pfam" id="PF02410">
    <property type="entry name" value="RsfS"/>
    <property type="match status" value="1"/>
</dbReference>
<reference evidence="3 4" key="1">
    <citation type="submission" date="2017-02" db="EMBL/GenBank/DDBJ databases">
        <authorList>
            <person name="Peterson S.W."/>
        </authorList>
    </citation>
    <scope>NUCLEOTIDE SEQUENCE [LARGE SCALE GENOMIC DNA]</scope>
    <source>
        <strain evidence="3 4">DSM 16080</strain>
    </source>
</reference>
<dbReference type="Gene3D" id="3.30.460.10">
    <property type="entry name" value="Beta Polymerase, domain 2"/>
    <property type="match status" value="1"/>
</dbReference>
<comment type="function">
    <text evidence="2">Functions as a ribosomal silencing factor. Interacts with ribosomal protein uL14 (rplN), blocking formation of intersubunit bridge B8. Prevents association of the 30S and 50S ribosomal subunits and the formation of functional ribosomes, thus repressing translation.</text>
</comment>
<dbReference type="InterPro" id="IPR043519">
    <property type="entry name" value="NT_sf"/>
</dbReference>
<dbReference type="EMBL" id="FUYC01000004">
    <property type="protein sequence ID" value="SKA80347.1"/>
    <property type="molecule type" value="Genomic_DNA"/>
</dbReference>
<evidence type="ECO:0000256" key="2">
    <source>
        <dbReference type="HAMAP-Rule" id="MF_01477"/>
    </source>
</evidence>